<organism evidence="8 9">
    <name type="scientific">Enterobacter huaxiensis</name>
    <dbReference type="NCBI Taxonomy" id="2494702"/>
    <lineage>
        <taxon>Bacteria</taxon>
        <taxon>Pseudomonadati</taxon>
        <taxon>Pseudomonadota</taxon>
        <taxon>Gammaproteobacteria</taxon>
        <taxon>Enterobacterales</taxon>
        <taxon>Enterobacteriaceae</taxon>
        <taxon>Enterobacter</taxon>
    </lineage>
</organism>
<dbReference type="InterPro" id="IPR043128">
    <property type="entry name" value="Rev_trsase/Diguanyl_cyclase"/>
</dbReference>
<dbReference type="CDD" id="cd18773">
    <property type="entry name" value="PDC1_HK_sensor"/>
    <property type="match status" value="1"/>
</dbReference>
<keyword evidence="4" id="KW-0342">GTP-binding</keyword>
<dbReference type="PANTHER" id="PTHR45138:SF9">
    <property type="entry name" value="DIGUANYLATE CYCLASE DGCM-RELATED"/>
    <property type="match status" value="1"/>
</dbReference>
<evidence type="ECO:0000313" key="8">
    <source>
        <dbReference type="EMBL" id="RSK64394.1"/>
    </source>
</evidence>
<sequence>MPDYKKNTLNRLLNTVFIIMFIPFILACTWFYLESKKRTSEELHNSLRIAASNITNQTIGRNIHDIEQVFNRIQLLALRKQTDLHIKDNSGPIIDTVNEILNTTDLFLNAMLYTNTGKFRIIPEHDITDEAPQNAPWFPHNTREREIFFSLAHEPRSPHGKKEIPKQVSAAMHLFDINKSRIGVVGFDIDMANLSLALKKIKLPYGSQVFTVDRSGTYIFHENPGKRLIDKIPEHWMSNLREVEGFFYDPVTQKHVHYSVNPNPEWITMVTLDHADFSRVVHSFLNPLLLIVFICFIYYVGFAIICKLYVANVIMKINYGLDGADLKEYSNDLSSIFSKIKIRTDKFKDVEIRSITDPLTGLYNRRKLEEDFSKLPQNSKDTYLAIIDLDNFKSINDKYGHVTGDEILSYIGSSGYLLNNEKVTVYRFGGEEFVVLFLDVNSAECMDILNNWRILVSQKQWREKELKLTFSAGIAHWQGDSLNALMNRADQALYEAKKTGKNKILSSIDTHAH</sequence>
<dbReference type="InterPro" id="IPR029787">
    <property type="entry name" value="Nucleotide_cyclase"/>
</dbReference>
<feature type="domain" description="GGDEF" evidence="7">
    <location>
        <begin position="380"/>
        <end position="509"/>
    </location>
</feature>
<evidence type="ECO:0000256" key="5">
    <source>
        <dbReference type="ARBA" id="ARBA00034247"/>
    </source>
</evidence>
<evidence type="ECO:0000259" key="7">
    <source>
        <dbReference type="PROSITE" id="PS50887"/>
    </source>
</evidence>
<comment type="cofactor">
    <cofactor evidence="1">
        <name>Mg(2+)</name>
        <dbReference type="ChEBI" id="CHEBI:18420"/>
    </cofactor>
</comment>
<keyword evidence="4" id="KW-0547">Nucleotide-binding</keyword>
<dbReference type="PANTHER" id="PTHR45138">
    <property type="entry name" value="REGULATORY COMPONENTS OF SENSORY TRANSDUCTION SYSTEM"/>
    <property type="match status" value="1"/>
</dbReference>
<dbReference type="Proteomes" id="UP000276389">
    <property type="component" value="Unassembled WGS sequence"/>
</dbReference>
<dbReference type="GO" id="GO:0052621">
    <property type="term" value="F:diguanylate cyclase activity"/>
    <property type="evidence" value="ECO:0007669"/>
    <property type="project" value="UniProtKB-EC"/>
</dbReference>
<dbReference type="CDD" id="cd18774">
    <property type="entry name" value="PDC2_HK_sensor"/>
    <property type="match status" value="1"/>
</dbReference>
<dbReference type="CDD" id="cd01949">
    <property type="entry name" value="GGDEF"/>
    <property type="match status" value="1"/>
</dbReference>
<evidence type="ECO:0000313" key="9">
    <source>
        <dbReference type="Proteomes" id="UP000276389"/>
    </source>
</evidence>
<dbReference type="AlphaFoldDB" id="A0A3R9QKN6"/>
<evidence type="ECO:0000256" key="3">
    <source>
        <dbReference type="ARBA" id="ARBA00012528"/>
    </source>
</evidence>
<dbReference type="InterPro" id="IPR050469">
    <property type="entry name" value="Diguanylate_Cyclase"/>
</dbReference>
<feature type="transmembrane region" description="Helical" evidence="6">
    <location>
        <begin position="288"/>
        <end position="310"/>
    </location>
</feature>
<keyword evidence="6" id="KW-1133">Transmembrane helix</keyword>
<name>A0A3R9QKN6_9ENTR</name>
<dbReference type="Pfam" id="PF00990">
    <property type="entry name" value="GGDEF"/>
    <property type="match status" value="1"/>
</dbReference>
<evidence type="ECO:0000256" key="6">
    <source>
        <dbReference type="SAM" id="Phobius"/>
    </source>
</evidence>
<dbReference type="InterPro" id="IPR000160">
    <property type="entry name" value="GGDEF_dom"/>
</dbReference>
<keyword evidence="6" id="KW-0472">Membrane</keyword>
<dbReference type="SMART" id="SM00267">
    <property type="entry name" value="GGDEF"/>
    <property type="match status" value="1"/>
</dbReference>
<evidence type="ECO:0000256" key="4">
    <source>
        <dbReference type="ARBA" id="ARBA00023134"/>
    </source>
</evidence>
<keyword evidence="6" id="KW-0812">Transmembrane</keyword>
<dbReference type="PROSITE" id="PS51257">
    <property type="entry name" value="PROKAR_LIPOPROTEIN"/>
    <property type="match status" value="1"/>
</dbReference>
<dbReference type="NCBIfam" id="TIGR00254">
    <property type="entry name" value="GGDEF"/>
    <property type="match status" value="1"/>
</dbReference>
<dbReference type="GO" id="GO:0005525">
    <property type="term" value="F:GTP binding"/>
    <property type="evidence" value="ECO:0007669"/>
    <property type="project" value="UniProtKB-KW"/>
</dbReference>
<dbReference type="EMBL" id="RWHU01000009">
    <property type="protein sequence ID" value="RSK64394.1"/>
    <property type="molecule type" value="Genomic_DNA"/>
</dbReference>
<evidence type="ECO:0000256" key="1">
    <source>
        <dbReference type="ARBA" id="ARBA00001946"/>
    </source>
</evidence>
<dbReference type="RefSeq" id="WP_125915333.1">
    <property type="nucleotide sequence ID" value="NZ_RWHU01000009.1"/>
</dbReference>
<dbReference type="Gene3D" id="3.30.70.270">
    <property type="match status" value="1"/>
</dbReference>
<dbReference type="SUPFAM" id="SSF55073">
    <property type="entry name" value="Nucleotide cyclase"/>
    <property type="match status" value="1"/>
</dbReference>
<reference evidence="8 9" key="1">
    <citation type="submission" date="2018-12" db="EMBL/GenBank/DDBJ databases">
        <title>The Genome Submission of two Enterobacter spp. strains.</title>
        <authorList>
            <person name="Wu W."/>
            <person name="Wei L."/>
            <person name="Feng Y."/>
            <person name="Zong Z."/>
        </authorList>
    </citation>
    <scope>NUCLEOTIDE SEQUENCE [LARGE SCALE GENOMIC DNA]</scope>
    <source>
        <strain evidence="8 9">WCHEHu045002</strain>
    </source>
</reference>
<gene>
    <name evidence="8" type="ORF">EJE24_19915</name>
</gene>
<dbReference type="EC" id="2.7.7.65" evidence="3"/>
<dbReference type="PROSITE" id="PS50887">
    <property type="entry name" value="GGDEF"/>
    <property type="match status" value="1"/>
</dbReference>
<accession>A0A3R9QKN6</accession>
<proteinExistence type="predicted"/>
<protein>
    <recommendedName>
        <fullName evidence="3">diguanylate cyclase</fullName>
        <ecNumber evidence="3">2.7.7.65</ecNumber>
    </recommendedName>
</protein>
<comment type="pathway">
    <text evidence="2">Purine metabolism; 3',5'-cyclic di-GMP biosynthesis.</text>
</comment>
<dbReference type="Gene3D" id="3.30.450.20">
    <property type="entry name" value="PAS domain"/>
    <property type="match status" value="1"/>
</dbReference>
<feature type="transmembrane region" description="Helical" evidence="6">
    <location>
        <begin position="12"/>
        <end position="33"/>
    </location>
</feature>
<comment type="catalytic activity">
    <reaction evidence="5">
        <text>2 GTP = 3',3'-c-di-GMP + 2 diphosphate</text>
        <dbReference type="Rhea" id="RHEA:24898"/>
        <dbReference type="ChEBI" id="CHEBI:33019"/>
        <dbReference type="ChEBI" id="CHEBI:37565"/>
        <dbReference type="ChEBI" id="CHEBI:58805"/>
        <dbReference type="EC" id="2.7.7.65"/>
    </reaction>
</comment>
<evidence type="ECO:0000256" key="2">
    <source>
        <dbReference type="ARBA" id="ARBA00004665"/>
    </source>
</evidence>
<comment type="caution">
    <text evidence="8">The sequence shown here is derived from an EMBL/GenBank/DDBJ whole genome shotgun (WGS) entry which is preliminary data.</text>
</comment>